<feature type="transmembrane region" description="Helical" evidence="1">
    <location>
        <begin position="20"/>
        <end position="43"/>
    </location>
</feature>
<reference evidence="2 3" key="1">
    <citation type="submission" date="2018-03" db="EMBL/GenBank/DDBJ databases">
        <title>Defining the species Micromonospora saelicesensis and Micromonospora noduli under the framework of genomics.</title>
        <authorList>
            <person name="Riesco R."/>
            <person name="Trujillo M.E."/>
        </authorList>
    </citation>
    <scope>NUCLEOTIDE SEQUENCE [LARGE SCALE GENOMIC DNA]</scope>
    <source>
        <strain evidence="2 3">LAH08</strain>
    </source>
</reference>
<sequence>MTYEPMMVPAPRPNQTLRTVLIVVGALLALCCVVGTCVGLWLYRSVKDTVEPVRVAATAYLDDVQAGNYAGAYGRLCDRVRDTMPQEDFARIQSAQLKISSYEITGVNVNNYNGRVTGTVQVEAVQAATGARFTQGVALIKEDGDWRVCQ</sequence>
<keyword evidence="1" id="KW-0812">Transmembrane</keyword>
<evidence type="ECO:0000256" key="1">
    <source>
        <dbReference type="SAM" id="Phobius"/>
    </source>
</evidence>
<comment type="caution">
    <text evidence="2">The sequence shown here is derived from an EMBL/GenBank/DDBJ whole genome shotgun (WGS) entry which is preliminary data.</text>
</comment>
<proteinExistence type="predicted"/>
<dbReference type="AlphaFoldDB" id="A0A328N9M7"/>
<dbReference type="EMBL" id="PYAA01000017">
    <property type="protein sequence ID" value="RAO00962.1"/>
    <property type="molecule type" value="Genomic_DNA"/>
</dbReference>
<keyword evidence="1" id="KW-1133">Transmembrane helix</keyword>
<dbReference type="RefSeq" id="WP_112584474.1">
    <property type="nucleotide sequence ID" value="NZ_JBFAQI010000005.1"/>
</dbReference>
<dbReference type="Proteomes" id="UP000248966">
    <property type="component" value="Unassembled WGS sequence"/>
</dbReference>
<keyword evidence="1" id="KW-0472">Membrane</keyword>
<accession>A0A328N9M7</accession>
<evidence type="ECO:0000313" key="3">
    <source>
        <dbReference type="Proteomes" id="UP000248966"/>
    </source>
</evidence>
<name>A0A328N9M7_9ACTN</name>
<organism evidence="2 3">
    <name type="scientific">Micromonospora noduli</name>
    <dbReference type="NCBI Taxonomy" id="709876"/>
    <lineage>
        <taxon>Bacteria</taxon>
        <taxon>Bacillati</taxon>
        <taxon>Actinomycetota</taxon>
        <taxon>Actinomycetes</taxon>
        <taxon>Micromonosporales</taxon>
        <taxon>Micromonosporaceae</taxon>
        <taxon>Micromonospora</taxon>
    </lineage>
</organism>
<protein>
    <submittedName>
        <fullName evidence="2">Uncharacterized protein</fullName>
    </submittedName>
</protein>
<evidence type="ECO:0000313" key="2">
    <source>
        <dbReference type="EMBL" id="RAO00962.1"/>
    </source>
</evidence>
<gene>
    <name evidence="2" type="ORF">LAH08_03215</name>
</gene>